<proteinExistence type="inferred from homology"/>
<organism evidence="10 11">
    <name type="scientific">Hyphomonas polymorpha PS728</name>
    <dbReference type="NCBI Taxonomy" id="1280954"/>
    <lineage>
        <taxon>Bacteria</taxon>
        <taxon>Pseudomonadati</taxon>
        <taxon>Pseudomonadota</taxon>
        <taxon>Alphaproteobacteria</taxon>
        <taxon>Hyphomonadales</taxon>
        <taxon>Hyphomonadaceae</taxon>
        <taxon>Hyphomonas</taxon>
    </lineage>
</organism>
<feature type="transmembrane region" description="Helical" evidence="8">
    <location>
        <begin position="166"/>
        <end position="189"/>
    </location>
</feature>
<comment type="similarity">
    <text evidence="2">Belongs to the GSP F family.</text>
</comment>
<comment type="caution">
    <text evidence="10">The sequence shown here is derived from an EMBL/GenBank/DDBJ whole genome shotgun (WGS) entry which is preliminary data.</text>
</comment>
<dbReference type="PRINTS" id="PR00812">
    <property type="entry name" value="BCTERIALGSPF"/>
</dbReference>
<dbReference type="GO" id="GO:0005886">
    <property type="term" value="C:plasma membrane"/>
    <property type="evidence" value="ECO:0007669"/>
    <property type="project" value="UniProtKB-SubCell"/>
</dbReference>
<keyword evidence="3" id="KW-1003">Cell membrane</keyword>
<dbReference type="OrthoDB" id="9805682at2"/>
<keyword evidence="6 8" id="KW-1133">Transmembrane helix</keyword>
<evidence type="ECO:0000256" key="3">
    <source>
        <dbReference type="ARBA" id="ARBA00022475"/>
    </source>
</evidence>
<keyword evidence="7 8" id="KW-0472">Membrane</keyword>
<evidence type="ECO:0000313" key="10">
    <source>
        <dbReference type="EMBL" id="KCZ99270.1"/>
    </source>
</evidence>
<gene>
    <name evidence="10" type="ORF">HPO_06863</name>
</gene>
<evidence type="ECO:0000256" key="4">
    <source>
        <dbReference type="ARBA" id="ARBA00022519"/>
    </source>
</evidence>
<keyword evidence="11" id="KW-1185">Reference proteome</keyword>
<dbReference type="PANTHER" id="PTHR30012:SF0">
    <property type="entry name" value="TYPE II SECRETION SYSTEM PROTEIN F-RELATED"/>
    <property type="match status" value="1"/>
</dbReference>
<dbReference type="Gene3D" id="1.20.81.30">
    <property type="entry name" value="Type II secretion system (T2SS), domain F"/>
    <property type="match status" value="2"/>
</dbReference>
<evidence type="ECO:0000259" key="9">
    <source>
        <dbReference type="Pfam" id="PF00482"/>
    </source>
</evidence>
<protein>
    <submittedName>
        <fullName evidence="10">General secretion pathway protein F</fullName>
    </submittedName>
</protein>
<evidence type="ECO:0000256" key="6">
    <source>
        <dbReference type="ARBA" id="ARBA00022989"/>
    </source>
</evidence>
<dbReference type="FunFam" id="1.20.81.30:FF:000001">
    <property type="entry name" value="Type II secretion system protein F"/>
    <property type="match status" value="1"/>
</dbReference>
<keyword evidence="4" id="KW-0997">Cell inner membrane</keyword>
<dbReference type="EMBL" id="ARYM01000006">
    <property type="protein sequence ID" value="KCZ99270.1"/>
    <property type="molecule type" value="Genomic_DNA"/>
</dbReference>
<evidence type="ECO:0000256" key="1">
    <source>
        <dbReference type="ARBA" id="ARBA00004429"/>
    </source>
</evidence>
<dbReference type="Pfam" id="PF00482">
    <property type="entry name" value="T2SSF"/>
    <property type="match status" value="2"/>
</dbReference>
<accession>A0A062VFU5</accession>
<keyword evidence="5 8" id="KW-0812">Transmembrane</keyword>
<feature type="transmembrane region" description="Helical" evidence="8">
    <location>
        <begin position="374"/>
        <end position="395"/>
    </location>
</feature>
<dbReference type="InterPro" id="IPR003004">
    <property type="entry name" value="GspF/PilC"/>
</dbReference>
<evidence type="ECO:0000313" key="11">
    <source>
        <dbReference type="Proteomes" id="UP000027100"/>
    </source>
</evidence>
<evidence type="ECO:0000256" key="8">
    <source>
        <dbReference type="SAM" id="Phobius"/>
    </source>
</evidence>
<dbReference type="STRING" id="1280954.HPO_06863"/>
<sequence length="403" mass="43016">MAAFEYKALTADGRRTSGVISADTARAARRELRNRQLTPVSLTEARGEKAAGFAGAGRLSDKERTLLTRQLAVLVSSGMTVEQALTAAAGDSDASPQRGLLLGVRSQVMEGATLAEAMRGAPRAFPPLFRAVVSSGESSGRLGLVLDQLAHHLERSYRLRTLVRSALIYPIILGIMATAMVTALMVWVVPKLVEQFAMLGASELPPLTTFVIGLSGFVRDWGLVVLALAALGVFLALRVLKIPAWKRRWDGFVLRIPFFGDMNRKVASARFARIHATMSGAGATVLESLSGARNAMGNLVFRDAADQILETVQRGGALSSAMKSTGVFPQMMVHMVASGEAARNVPAMMNRAADFLEDEFETATNVALGLLEPLIIIFLGGVVGTIVLSIMLPIMQLNTLALG</sequence>
<dbReference type="Proteomes" id="UP000027100">
    <property type="component" value="Unassembled WGS sequence"/>
</dbReference>
<feature type="domain" description="Type II secretion system protein GspF" evidence="9">
    <location>
        <begin position="68"/>
        <end position="190"/>
    </location>
</feature>
<evidence type="ECO:0000256" key="2">
    <source>
        <dbReference type="ARBA" id="ARBA00005745"/>
    </source>
</evidence>
<evidence type="ECO:0000256" key="7">
    <source>
        <dbReference type="ARBA" id="ARBA00023136"/>
    </source>
</evidence>
<evidence type="ECO:0000256" key="5">
    <source>
        <dbReference type="ARBA" id="ARBA00022692"/>
    </source>
</evidence>
<dbReference type="eggNOG" id="COG1459">
    <property type="taxonomic scope" value="Bacteria"/>
</dbReference>
<dbReference type="GO" id="GO:0015628">
    <property type="term" value="P:protein secretion by the type II secretion system"/>
    <property type="evidence" value="ECO:0007669"/>
    <property type="project" value="TreeGrafter"/>
</dbReference>
<dbReference type="AlphaFoldDB" id="A0A062VFU5"/>
<name>A0A062VFU5_9PROT</name>
<comment type="subcellular location">
    <subcellularLocation>
        <location evidence="1">Cell inner membrane</location>
        <topology evidence="1">Multi-pass membrane protein</topology>
    </subcellularLocation>
</comment>
<dbReference type="RefSeq" id="WP_035596114.1">
    <property type="nucleotide sequence ID" value="NZ_ARYM01000006.1"/>
</dbReference>
<dbReference type="InterPro" id="IPR018076">
    <property type="entry name" value="T2SS_GspF_dom"/>
</dbReference>
<dbReference type="PANTHER" id="PTHR30012">
    <property type="entry name" value="GENERAL SECRETION PATHWAY PROTEIN"/>
    <property type="match status" value="1"/>
</dbReference>
<dbReference type="PATRIC" id="fig|1280954.3.peg.1391"/>
<dbReference type="InterPro" id="IPR042094">
    <property type="entry name" value="T2SS_GspF_sf"/>
</dbReference>
<feature type="domain" description="Type II secretion system protein GspF" evidence="9">
    <location>
        <begin position="271"/>
        <end position="393"/>
    </location>
</feature>
<feature type="transmembrane region" description="Helical" evidence="8">
    <location>
        <begin position="221"/>
        <end position="240"/>
    </location>
</feature>
<reference evidence="10 11" key="1">
    <citation type="journal article" date="2014" name="Antonie Van Leeuwenhoek">
        <title>Hyphomonas beringensis sp. nov. and Hyphomonas chukchiensis sp. nov., isolated from surface seawater of the Bering Sea and Chukchi Sea.</title>
        <authorList>
            <person name="Li C."/>
            <person name="Lai Q."/>
            <person name="Li G."/>
            <person name="Dong C."/>
            <person name="Wang J."/>
            <person name="Liao Y."/>
            <person name="Shao Z."/>
        </authorList>
    </citation>
    <scope>NUCLEOTIDE SEQUENCE [LARGE SCALE GENOMIC DNA]</scope>
    <source>
        <strain evidence="10 11">PS728</strain>
    </source>
</reference>